<dbReference type="STRING" id="1206085.SAMN05443575_1151"/>
<evidence type="ECO:0000256" key="1">
    <source>
        <dbReference type="ARBA" id="ARBA00004651"/>
    </source>
</evidence>
<gene>
    <name evidence="9" type="ORF">SAMN05443575_1151</name>
</gene>
<dbReference type="CDD" id="cd12822">
    <property type="entry name" value="TmCorA-like"/>
    <property type="match status" value="1"/>
</dbReference>
<dbReference type="GO" id="GO:0050897">
    <property type="term" value="F:cobalt ion binding"/>
    <property type="evidence" value="ECO:0007669"/>
    <property type="project" value="TreeGrafter"/>
</dbReference>
<sequence>MAPPPPIRTRVWRNATLEREDFPFEQVSDYLAEPDTLVWADLVSPDSATVGSLAEELGLDPHAVEDALAESERPKATRYQSHLFLTAYSLRRDADGDLTVGRISIFFTRHALVTVRLDDAIDMTAVTRRWDENADLLKFGTRALLHGVLDQMVDDYFDALQVLDDEIESIEDVLFDEDAAAAKDVSRTVYELRRSLVQARRAILPMREVVGTVVRRTLADDGTAELQPYYEDLSDHVLRAVDWTDTLRDEITSVFDTNMQLSDNRMNQIMKKLTGWAAIIAVPTAVTGWYGQNVPYPGFDQPWGFWVSVIVIVVMAAVLYVSFKKRDWL</sequence>
<keyword evidence="10" id="KW-1185">Reference proteome</keyword>
<dbReference type="OrthoDB" id="9803416at2"/>
<evidence type="ECO:0000256" key="2">
    <source>
        <dbReference type="ARBA" id="ARBA00009765"/>
    </source>
</evidence>
<dbReference type="Gene3D" id="3.30.460.20">
    <property type="entry name" value="CorA soluble domain-like"/>
    <property type="match status" value="1"/>
</dbReference>
<dbReference type="InterPro" id="IPR045863">
    <property type="entry name" value="CorA_TM1_TM2"/>
</dbReference>
<accession>A0A1M5GEP8</accession>
<dbReference type="GO" id="GO:0015087">
    <property type="term" value="F:cobalt ion transmembrane transporter activity"/>
    <property type="evidence" value="ECO:0007669"/>
    <property type="project" value="TreeGrafter"/>
</dbReference>
<dbReference type="GO" id="GO:0005886">
    <property type="term" value="C:plasma membrane"/>
    <property type="evidence" value="ECO:0007669"/>
    <property type="project" value="UniProtKB-SubCell"/>
</dbReference>
<keyword evidence="4" id="KW-1003">Cell membrane</keyword>
<evidence type="ECO:0000256" key="5">
    <source>
        <dbReference type="ARBA" id="ARBA00022692"/>
    </source>
</evidence>
<evidence type="ECO:0000313" key="9">
    <source>
        <dbReference type="EMBL" id="SHG02184.1"/>
    </source>
</evidence>
<comment type="similarity">
    <text evidence="2">Belongs to the CorA metal ion transporter (MIT) (TC 1.A.35) family.</text>
</comment>
<dbReference type="RefSeq" id="WP_073387422.1">
    <property type="nucleotide sequence ID" value="NZ_FQVU01000002.1"/>
</dbReference>
<organism evidence="9 10">
    <name type="scientific">Jatrophihabitans endophyticus</name>
    <dbReference type="NCBI Taxonomy" id="1206085"/>
    <lineage>
        <taxon>Bacteria</taxon>
        <taxon>Bacillati</taxon>
        <taxon>Actinomycetota</taxon>
        <taxon>Actinomycetes</taxon>
        <taxon>Jatrophihabitantales</taxon>
        <taxon>Jatrophihabitantaceae</taxon>
        <taxon>Jatrophihabitans</taxon>
    </lineage>
</organism>
<feature type="transmembrane region" description="Helical" evidence="8">
    <location>
        <begin position="273"/>
        <end position="291"/>
    </location>
</feature>
<feature type="transmembrane region" description="Helical" evidence="8">
    <location>
        <begin position="303"/>
        <end position="323"/>
    </location>
</feature>
<name>A0A1M5GEP8_9ACTN</name>
<keyword evidence="3" id="KW-0813">Transport</keyword>
<comment type="subcellular location">
    <subcellularLocation>
        <location evidence="1">Cell membrane</location>
        <topology evidence="1">Multi-pass membrane protein</topology>
    </subcellularLocation>
</comment>
<protein>
    <submittedName>
        <fullName evidence="9">Magnesium transporter</fullName>
    </submittedName>
</protein>
<dbReference type="SUPFAM" id="SSF144083">
    <property type="entry name" value="Magnesium transport protein CorA, transmembrane region"/>
    <property type="match status" value="1"/>
</dbReference>
<reference evidence="10" key="1">
    <citation type="submission" date="2016-11" db="EMBL/GenBank/DDBJ databases">
        <authorList>
            <person name="Varghese N."/>
            <person name="Submissions S."/>
        </authorList>
    </citation>
    <scope>NUCLEOTIDE SEQUENCE [LARGE SCALE GENOMIC DNA]</scope>
    <source>
        <strain evidence="10">DSM 45627</strain>
    </source>
</reference>
<keyword evidence="6 8" id="KW-1133">Transmembrane helix</keyword>
<keyword evidence="7 8" id="KW-0472">Membrane</keyword>
<dbReference type="Pfam" id="PF01544">
    <property type="entry name" value="CorA"/>
    <property type="match status" value="1"/>
</dbReference>
<dbReference type="GO" id="GO:0000287">
    <property type="term" value="F:magnesium ion binding"/>
    <property type="evidence" value="ECO:0007669"/>
    <property type="project" value="TreeGrafter"/>
</dbReference>
<proteinExistence type="inferred from homology"/>
<dbReference type="SUPFAM" id="SSF143865">
    <property type="entry name" value="CorA soluble domain-like"/>
    <property type="match status" value="1"/>
</dbReference>
<dbReference type="Proteomes" id="UP000186132">
    <property type="component" value="Unassembled WGS sequence"/>
</dbReference>
<evidence type="ECO:0000256" key="7">
    <source>
        <dbReference type="ARBA" id="ARBA00023136"/>
    </source>
</evidence>
<keyword evidence="5 8" id="KW-0812">Transmembrane</keyword>
<dbReference type="InterPro" id="IPR002523">
    <property type="entry name" value="MgTranspt_CorA/ZnTranspt_ZntB"/>
</dbReference>
<dbReference type="AlphaFoldDB" id="A0A1M5GEP8"/>
<dbReference type="Gene3D" id="1.20.58.340">
    <property type="entry name" value="Magnesium transport protein CorA, transmembrane region"/>
    <property type="match status" value="2"/>
</dbReference>
<dbReference type="PANTHER" id="PTHR46494">
    <property type="entry name" value="CORA FAMILY METAL ION TRANSPORTER (EUROFUNG)"/>
    <property type="match status" value="1"/>
</dbReference>
<evidence type="ECO:0000313" key="10">
    <source>
        <dbReference type="Proteomes" id="UP000186132"/>
    </source>
</evidence>
<evidence type="ECO:0000256" key="8">
    <source>
        <dbReference type="SAM" id="Phobius"/>
    </source>
</evidence>
<dbReference type="PANTHER" id="PTHR46494:SF1">
    <property type="entry name" value="CORA FAMILY METAL ION TRANSPORTER (EUROFUNG)"/>
    <property type="match status" value="1"/>
</dbReference>
<evidence type="ECO:0000256" key="4">
    <source>
        <dbReference type="ARBA" id="ARBA00022475"/>
    </source>
</evidence>
<dbReference type="EMBL" id="FQVU01000002">
    <property type="protein sequence ID" value="SHG02184.1"/>
    <property type="molecule type" value="Genomic_DNA"/>
</dbReference>
<evidence type="ECO:0000256" key="6">
    <source>
        <dbReference type="ARBA" id="ARBA00022989"/>
    </source>
</evidence>
<evidence type="ECO:0000256" key="3">
    <source>
        <dbReference type="ARBA" id="ARBA00022448"/>
    </source>
</evidence>
<dbReference type="GO" id="GO:0015095">
    <property type="term" value="F:magnesium ion transmembrane transporter activity"/>
    <property type="evidence" value="ECO:0007669"/>
    <property type="project" value="TreeGrafter"/>
</dbReference>
<dbReference type="InterPro" id="IPR045861">
    <property type="entry name" value="CorA_cytoplasmic_dom"/>
</dbReference>